<dbReference type="GeneID" id="24440070"/>
<evidence type="ECO:0000256" key="1">
    <source>
        <dbReference type="SAM" id="SignalP"/>
    </source>
</evidence>
<evidence type="ECO:0000313" key="3">
    <source>
        <dbReference type="Proteomes" id="UP000009168"/>
    </source>
</evidence>
<organism evidence="2 3">
    <name type="scientific">Tetrahymena thermophila (strain SB210)</name>
    <dbReference type="NCBI Taxonomy" id="312017"/>
    <lineage>
        <taxon>Eukaryota</taxon>
        <taxon>Sar</taxon>
        <taxon>Alveolata</taxon>
        <taxon>Ciliophora</taxon>
        <taxon>Intramacronucleata</taxon>
        <taxon>Oligohymenophorea</taxon>
        <taxon>Hymenostomatida</taxon>
        <taxon>Tetrahymenina</taxon>
        <taxon>Tetrahymenidae</taxon>
        <taxon>Tetrahymena</taxon>
    </lineage>
</organism>
<name>W7XGI8_TETTS</name>
<dbReference type="InParanoid" id="W7XGI8"/>
<keyword evidence="1" id="KW-0732">Signal</keyword>
<dbReference type="EMBL" id="GG662471">
    <property type="protein sequence ID" value="EWS72024.1"/>
    <property type="molecule type" value="Genomic_DNA"/>
</dbReference>
<reference evidence="3" key="1">
    <citation type="journal article" date="2006" name="PLoS Biol.">
        <title>Macronuclear genome sequence of the ciliate Tetrahymena thermophila, a model eukaryote.</title>
        <authorList>
            <person name="Eisen J.A."/>
            <person name="Coyne R.S."/>
            <person name="Wu M."/>
            <person name="Wu D."/>
            <person name="Thiagarajan M."/>
            <person name="Wortman J.R."/>
            <person name="Badger J.H."/>
            <person name="Ren Q."/>
            <person name="Amedeo P."/>
            <person name="Jones K.M."/>
            <person name="Tallon L.J."/>
            <person name="Delcher A.L."/>
            <person name="Salzberg S.L."/>
            <person name="Silva J.C."/>
            <person name="Haas B.J."/>
            <person name="Majoros W.H."/>
            <person name="Farzad M."/>
            <person name="Carlton J.M."/>
            <person name="Smith R.K. Jr."/>
            <person name="Garg J."/>
            <person name="Pearlman R.E."/>
            <person name="Karrer K.M."/>
            <person name="Sun L."/>
            <person name="Manning G."/>
            <person name="Elde N.C."/>
            <person name="Turkewitz A.P."/>
            <person name="Asai D.J."/>
            <person name="Wilkes D.E."/>
            <person name="Wang Y."/>
            <person name="Cai H."/>
            <person name="Collins K."/>
            <person name="Stewart B.A."/>
            <person name="Lee S.R."/>
            <person name="Wilamowska K."/>
            <person name="Weinberg Z."/>
            <person name="Ruzzo W.L."/>
            <person name="Wloga D."/>
            <person name="Gaertig J."/>
            <person name="Frankel J."/>
            <person name="Tsao C.-C."/>
            <person name="Gorovsky M.A."/>
            <person name="Keeling P.J."/>
            <person name="Waller R.F."/>
            <person name="Patron N.J."/>
            <person name="Cherry J.M."/>
            <person name="Stover N.A."/>
            <person name="Krieger C.J."/>
            <person name="del Toro C."/>
            <person name="Ryder H.F."/>
            <person name="Williamson S.C."/>
            <person name="Barbeau R.A."/>
            <person name="Hamilton E.P."/>
            <person name="Orias E."/>
        </authorList>
    </citation>
    <scope>NUCLEOTIDE SEQUENCE [LARGE SCALE GENOMIC DNA]</scope>
    <source>
        <strain evidence="3">SB210</strain>
    </source>
</reference>
<dbReference type="Proteomes" id="UP000009168">
    <property type="component" value="Unassembled WGS sequence"/>
</dbReference>
<feature type="chain" id="PRO_5004906867" description="Transmembrane protein" evidence="1">
    <location>
        <begin position="17"/>
        <end position="130"/>
    </location>
</feature>
<sequence>MKQYIIFLTILIHALATASDQDKPIVVFYDSCDLQNNHIMYQQDSDKEDLDTVLNYPFDIKAVIFKQKGQLKFYENGQLYYLNHDLECIEKGQPSYYDPQAQIFIKRNNKFRSKLLKKSLKKQKQEHINA</sequence>
<protein>
    <recommendedName>
        <fullName evidence="4">Transmembrane protein</fullName>
    </recommendedName>
</protein>
<accession>W7XGI8</accession>
<dbReference type="AlphaFoldDB" id="W7XGI8"/>
<feature type="signal peptide" evidence="1">
    <location>
        <begin position="1"/>
        <end position="16"/>
    </location>
</feature>
<dbReference type="RefSeq" id="XP_012655431.1">
    <property type="nucleotide sequence ID" value="XM_012799977.1"/>
</dbReference>
<evidence type="ECO:0000313" key="2">
    <source>
        <dbReference type="EMBL" id="EWS72024.1"/>
    </source>
</evidence>
<proteinExistence type="predicted"/>
<evidence type="ECO:0008006" key="4">
    <source>
        <dbReference type="Google" id="ProtNLM"/>
    </source>
</evidence>
<dbReference type="KEGG" id="tet:TTHERM_000657292"/>
<keyword evidence="3" id="KW-1185">Reference proteome</keyword>
<gene>
    <name evidence="2" type="ORF">TTHERM_000657292</name>
</gene>